<evidence type="ECO:0000259" key="1">
    <source>
        <dbReference type="Pfam" id="PF03819"/>
    </source>
</evidence>
<sequence length="110" mass="12131">MNAQEHLLTCLAEECAEVAQEVAKALRFGLDDKKPGQDRTNAERIASEMGDLLAVYNMLEHEGLLPTVTTCFAPKQMKVEQYMAYARTRGTLSPARTALQSDNQEGEGRG</sequence>
<protein>
    <recommendedName>
        <fullName evidence="1">NTP pyrophosphohydrolase MazG-like domain-containing protein</fullName>
    </recommendedName>
</protein>
<dbReference type="InterPro" id="IPR004518">
    <property type="entry name" value="MazG-like_dom"/>
</dbReference>
<keyword evidence="3" id="KW-1185">Reference proteome</keyword>
<dbReference type="Gene3D" id="1.10.287.1080">
    <property type="entry name" value="MazG-like"/>
    <property type="match status" value="1"/>
</dbReference>
<gene>
    <name evidence="2" type="ORF">J5Y06_18490</name>
</gene>
<reference evidence="2" key="1">
    <citation type="submission" date="2021-03" db="EMBL/GenBank/DDBJ databases">
        <title>Genome sequencing and assembly of Tianweitania sediminis.</title>
        <authorList>
            <person name="Chhetri G."/>
        </authorList>
    </citation>
    <scope>NUCLEOTIDE SEQUENCE</scope>
    <source>
        <strain evidence="2">Z8</strain>
    </source>
</reference>
<dbReference type="SUPFAM" id="SSF101386">
    <property type="entry name" value="all-alpha NTP pyrophosphatases"/>
    <property type="match status" value="1"/>
</dbReference>
<dbReference type="EMBL" id="JAGIYY010000008">
    <property type="protein sequence ID" value="MBP0440643.1"/>
    <property type="molecule type" value="Genomic_DNA"/>
</dbReference>
<proteinExistence type="predicted"/>
<feature type="domain" description="NTP pyrophosphohydrolase MazG-like" evidence="1">
    <location>
        <begin position="4"/>
        <end position="56"/>
    </location>
</feature>
<dbReference type="RefSeq" id="WP_209336663.1">
    <property type="nucleotide sequence ID" value="NZ_JAGIYY010000008.1"/>
</dbReference>
<accession>A0A8J7UK15</accession>
<dbReference type="AlphaFoldDB" id="A0A8J7UK15"/>
<comment type="caution">
    <text evidence="2">The sequence shown here is derived from an EMBL/GenBank/DDBJ whole genome shotgun (WGS) entry which is preliminary data.</text>
</comment>
<organism evidence="2 3">
    <name type="scientific">Tianweitania sediminis</name>
    <dbReference type="NCBI Taxonomy" id="1502156"/>
    <lineage>
        <taxon>Bacteria</taxon>
        <taxon>Pseudomonadati</taxon>
        <taxon>Pseudomonadota</taxon>
        <taxon>Alphaproteobacteria</taxon>
        <taxon>Hyphomicrobiales</taxon>
        <taxon>Phyllobacteriaceae</taxon>
        <taxon>Tianweitania</taxon>
    </lineage>
</organism>
<evidence type="ECO:0000313" key="2">
    <source>
        <dbReference type="EMBL" id="MBP0440643.1"/>
    </source>
</evidence>
<dbReference type="Pfam" id="PF03819">
    <property type="entry name" value="MazG"/>
    <property type="match status" value="1"/>
</dbReference>
<name>A0A8J7UK15_9HYPH</name>
<dbReference type="Proteomes" id="UP000666240">
    <property type="component" value="Unassembled WGS sequence"/>
</dbReference>
<evidence type="ECO:0000313" key="3">
    <source>
        <dbReference type="Proteomes" id="UP000666240"/>
    </source>
</evidence>